<organism evidence="1 2">
    <name type="scientific">Rhizobium fredii</name>
    <name type="common">Sinorhizobium fredii</name>
    <dbReference type="NCBI Taxonomy" id="380"/>
    <lineage>
        <taxon>Bacteria</taxon>
        <taxon>Pseudomonadati</taxon>
        <taxon>Pseudomonadota</taxon>
        <taxon>Alphaproteobacteria</taxon>
        <taxon>Hyphomicrobiales</taxon>
        <taxon>Rhizobiaceae</taxon>
        <taxon>Sinorhizobium/Ensifer group</taxon>
        <taxon>Sinorhizobium</taxon>
    </lineage>
</organism>
<sequence length="369" mass="41670">MAKVKEAYSGKLFVRQYSDAELRDRVLVTDDPHNLGSLAENPPPRDQDMEFVAQYRSGEVVVCSFGHKHQKGFVLKDGSGLHYLIGKDCAAEHYGLNWEAFAKSVSKSVERQSNLRWLDDISRRMLEARADIEVVITSPSVSAFDELRRQVQHLPPAVLSAFRNASGSRDTWMTATYRVRDHRAERLMKEKACEEYGASVQQRWPSSERNRLKREMVESQSREIWEETTKSVLRCPAPTLFRSNLKMAPRLQAIANNLHSQAITLLGTLRVSQPSGAARSMAEAAKSFDAVLAEIEAAALMFSPGVLGLLTALFEGEEFKGITTRRLSYGIAFSIDQGEEFTLRLPRGLQPLGFSLCERLRFDERRSRD</sequence>
<proteinExistence type="predicted"/>
<keyword evidence="1" id="KW-0614">Plasmid</keyword>
<geneLocation type="plasmid" evidence="2">
    <name>psfrenxt3b</name>
</geneLocation>
<dbReference type="AlphaFoldDB" id="A0A2L0HBV8"/>
<name>A0A2L0HBV8_RHIFR</name>
<evidence type="ECO:0000313" key="2">
    <source>
        <dbReference type="Proteomes" id="UP000239340"/>
    </source>
</evidence>
<reference evidence="1 2" key="1">
    <citation type="submission" date="2017-10" db="EMBL/GenBank/DDBJ databases">
        <title>Analysis of the genome sequences of Rhizobium populations associated to common bean (phaseolus vulgaris).</title>
        <authorList>
            <person name="Bustos P."/>
            <person name="Santamaria R.I."/>
            <person name="Miranda-Sanchez F."/>
            <person name="Perez-Carrascal O."/>
            <person name="Juarez S."/>
            <person name="Lozano L."/>
            <person name="Martinez-Flores I."/>
            <person name="Vinuesa P."/>
            <person name="Martinez-Romero E."/>
            <person name="Cevallos M.A."/>
            <person name="Romero D."/>
            <person name="Davila G."/>
            <person name="Gonzalez V."/>
        </authorList>
    </citation>
    <scope>NUCLEOTIDE SEQUENCE [LARGE SCALE GENOMIC DNA]</scope>
    <source>
        <strain evidence="1 2">NXT3</strain>
        <plasmid evidence="2">Plasmid psfrenxt3b</plasmid>
    </source>
</reference>
<dbReference type="EMBL" id="CP024309">
    <property type="protein sequence ID" value="AUX78887.1"/>
    <property type="molecule type" value="Genomic_DNA"/>
</dbReference>
<dbReference type="Proteomes" id="UP000239340">
    <property type="component" value="Plasmid pSfreNXT3b"/>
</dbReference>
<dbReference type="RefSeq" id="WP_104840494.1">
    <property type="nucleotide sequence ID" value="NZ_CP024309.1"/>
</dbReference>
<protein>
    <submittedName>
        <fullName evidence="1">Uncharacterized protein</fullName>
    </submittedName>
</protein>
<accession>A0A2L0HBV8</accession>
<evidence type="ECO:0000313" key="1">
    <source>
        <dbReference type="EMBL" id="AUX78887.1"/>
    </source>
</evidence>
<gene>
    <name evidence="1" type="ORF">NXT3_PB00228</name>
</gene>